<dbReference type="GO" id="GO:0009279">
    <property type="term" value="C:cell outer membrane"/>
    <property type="evidence" value="ECO:0007669"/>
    <property type="project" value="UniProtKB-SubCell"/>
</dbReference>
<evidence type="ECO:0000256" key="5">
    <source>
        <dbReference type="ARBA" id="ARBA00022692"/>
    </source>
</evidence>
<dbReference type="KEGG" id="ppnm:LV28_21650"/>
<proteinExistence type="predicted"/>
<evidence type="ECO:0000313" key="13">
    <source>
        <dbReference type="Proteomes" id="UP000254573"/>
    </source>
</evidence>
<evidence type="ECO:0000313" key="12">
    <source>
        <dbReference type="EMBL" id="SUA81406.1"/>
    </source>
</evidence>
<dbReference type="InterPro" id="IPR050298">
    <property type="entry name" value="Gram-neg_bact_OMP"/>
</dbReference>
<sequence>MKTTGVPGVPGVGSGLTARAASICLAAGVSAFAASAQAQTSIQLYGVIDTYVTGIFSSGRSAYGVDSGGLQVSRWGMRGSEGLGGRWKANFQLENGFNMNNGTGSVTGGMFNRQAWVGLSHENYGEFRIGQQNSVFFMFLGSIAAFYGGTYGAGLGTESGYNFRNSNDIMIATPRVAGWRAELHHALGNDAQNKANGTSSQVAVDYRGNGVYFLAGYVEARPLVSAPNAYKGVVDRQYAIGGSYDIKPFRLYLGYFKNKQSDDTINKDLYSVSAAWFITPADQLSVGYTYIDVKADAANSDAAVFPGKGHANHFGLMYLHSLSKRTTLYASAAYITNSKGLRYALGAAQAPGGNLLNRPDAGDSTTGVQFGVRHTF</sequence>
<dbReference type="AlphaFoldDB" id="A0A378YW38"/>
<dbReference type="GO" id="GO:0015288">
    <property type="term" value="F:porin activity"/>
    <property type="evidence" value="ECO:0007669"/>
    <property type="project" value="UniProtKB-KW"/>
</dbReference>
<keyword evidence="4" id="KW-1134">Transmembrane beta strand</keyword>
<dbReference type="OrthoDB" id="8576858at2"/>
<evidence type="ECO:0000256" key="7">
    <source>
        <dbReference type="ARBA" id="ARBA00023065"/>
    </source>
</evidence>
<evidence type="ECO:0000256" key="2">
    <source>
        <dbReference type="ARBA" id="ARBA00011233"/>
    </source>
</evidence>
<reference evidence="12 13" key="1">
    <citation type="submission" date="2018-06" db="EMBL/GenBank/DDBJ databases">
        <authorList>
            <consortium name="Pathogen Informatics"/>
            <person name="Doyle S."/>
        </authorList>
    </citation>
    <scope>NUCLEOTIDE SEQUENCE [LARGE SCALE GENOMIC DNA]</scope>
    <source>
        <strain evidence="12 13">NCTC13160</strain>
    </source>
</reference>
<keyword evidence="5" id="KW-0812">Transmembrane</keyword>
<comment type="subunit">
    <text evidence="2">Homotrimer.</text>
</comment>
<evidence type="ECO:0000256" key="6">
    <source>
        <dbReference type="ARBA" id="ARBA00022729"/>
    </source>
</evidence>
<evidence type="ECO:0000256" key="10">
    <source>
        <dbReference type="ARBA" id="ARBA00023237"/>
    </source>
</evidence>
<protein>
    <submittedName>
        <fullName evidence="12">Outer membrane porin protein BP0840</fullName>
    </submittedName>
</protein>
<evidence type="ECO:0000256" key="4">
    <source>
        <dbReference type="ARBA" id="ARBA00022452"/>
    </source>
</evidence>
<dbReference type="InterPro" id="IPR033900">
    <property type="entry name" value="Gram_neg_porin_domain"/>
</dbReference>
<dbReference type="Pfam" id="PF13609">
    <property type="entry name" value="Porin_4"/>
    <property type="match status" value="1"/>
</dbReference>
<accession>A0A378YW38</accession>
<keyword evidence="6" id="KW-0732">Signal</keyword>
<feature type="domain" description="Porin" evidence="11">
    <location>
        <begin position="27"/>
        <end position="339"/>
    </location>
</feature>
<dbReference type="InterPro" id="IPR023614">
    <property type="entry name" value="Porin_dom_sf"/>
</dbReference>
<keyword evidence="7" id="KW-0406">Ion transport</keyword>
<keyword evidence="10" id="KW-0998">Cell outer membrane</keyword>
<dbReference type="Gene3D" id="2.40.160.10">
    <property type="entry name" value="Porin"/>
    <property type="match status" value="1"/>
</dbReference>
<keyword evidence="3" id="KW-0813">Transport</keyword>
<dbReference type="EMBL" id="UGSG01000001">
    <property type="protein sequence ID" value="SUA81406.1"/>
    <property type="molecule type" value="Genomic_DNA"/>
</dbReference>
<dbReference type="RefSeq" id="WP_038620410.1">
    <property type="nucleotide sequence ID" value="NZ_CP009553.3"/>
</dbReference>
<dbReference type="GO" id="GO:0006811">
    <property type="term" value="P:monoatomic ion transport"/>
    <property type="evidence" value="ECO:0007669"/>
    <property type="project" value="UniProtKB-KW"/>
</dbReference>
<evidence type="ECO:0000256" key="8">
    <source>
        <dbReference type="ARBA" id="ARBA00023114"/>
    </source>
</evidence>
<evidence type="ECO:0000256" key="9">
    <source>
        <dbReference type="ARBA" id="ARBA00023136"/>
    </source>
</evidence>
<keyword evidence="8" id="KW-0626">Porin</keyword>
<gene>
    <name evidence="12" type="ORF">NCTC13160_04269</name>
</gene>
<comment type="subcellular location">
    <subcellularLocation>
        <location evidence="1">Cell outer membrane</location>
        <topology evidence="1">Multi-pass membrane protein</topology>
    </subcellularLocation>
</comment>
<evidence type="ECO:0000256" key="3">
    <source>
        <dbReference type="ARBA" id="ARBA00022448"/>
    </source>
</evidence>
<dbReference type="CDD" id="cd00342">
    <property type="entry name" value="gram_neg_porins"/>
    <property type="match status" value="1"/>
</dbReference>
<evidence type="ECO:0000256" key="1">
    <source>
        <dbReference type="ARBA" id="ARBA00004571"/>
    </source>
</evidence>
<organism evidence="12 13">
    <name type="scientific">Pandoraea pnomenusa</name>
    <dbReference type="NCBI Taxonomy" id="93220"/>
    <lineage>
        <taxon>Bacteria</taxon>
        <taxon>Pseudomonadati</taxon>
        <taxon>Pseudomonadota</taxon>
        <taxon>Betaproteobacteria</taxon>
        <taxon>Burkholderiales</taxon>
        <taxon>Burkholderiaceae</taxon>
        <taxon>Pandoraea</taxon>
    </lineage>
</organism>
<dbReference type="PANTHER" id="PTHR34501">
    <property type="entry name" value="PROTEIN YDDL-RELATED"/>
    <property type="match status" value="1"/>
</dbReference>
<dbReference type="PANTHER" id="PTHR34501:SF9">
    <property type="entry name" value="MAJOR OUTER MEMBRANE PROTEIN P.IA"/>
    <property type="match status" value="1"/>
</dbReference>
<evidence type="ECO:0000259" key="11">
    <source>
        <dbReference type="Pfam" id="PF13609"/>
    </source>
</evidence>
<keyword evidence="9" id="KW-0472">Membrane</keyword>
<name>A0A378YW38_9BURK</name>
<dbReference type="SUPFAM" id="SSF56935">
    <property type="entry name" value="Porins"/>
    <property type="match status" value="1"/>
</dbReference>
<dbReference type="Proteomes" id="UP000254573">
    <property type="component" value="Unassembled WGS sequence"/>
</dbReference>
<dbReference type="GO" id="GO:0046930">
    <property type="term" value="C:pore complex"/>
    <property type="evidence" value="ECO:0007669"/>
    <property type="project" value="UniProtKB-KW"/>
</dbReference>